<dbReference type="SUPFAM" id="SSF55257">
    <property type="entry name" value="RBP11-like subunits of RNA polymerase"/>
    <property type="match status" value="1"/>
</dbReference>
<dbReference type="EMBL" id="BART01034301">
    <property type="protein sequence ID" value="GAH16370.1"/>
    <property type="molecule type" value="Genomic_DNA"/>
</dbReference>
<protein>
    <submittedName>
        <fullName evidence="3">Uncharacterized protein</fullName>
    </submittedName>
</protein>
<proteinExistence type="predicted"/>
<feature type="non-terminal residue" evidence="3">
    <location>
        <position position="1"/>
    </location>
</feature>
<dbReference type="GO" id="GO:0000428">
    <property type="term" value="C:DNA-directed RNA polymerase complex"/>
    <property type="evidence" value="ECO:0007669"/>
    <property type="project" value="UniProtKB-KW"/>
</dbReference>
<dbReference type="Gene3D" id="3.30.1360.10">
    <property type="entry name" value="RNA polymerase, RBP11-like subunit"/>
    <property type="match status" value="1"/>
</dbReference>
<evidence type="ECO:0000256" key="2">
    <source>
        <dbReference type="ARBA" id="ARBA00023163"/>
    </source>
</evidence>
<sequence>NKNADLDMYKKMYPPQIFDAKGKISESLILENQLVDAVAHVNENIIKVEYKDDEHIFIVESWGQLRVDEILDNAIDVFNDKLNELNKLI</sequence>
<organism evidence="3">
    <name type="scientific">marine sediment metagenome</name>
    <dbReference type="NCBI Taxonomy" id="412755"/>
    <lineage>
        <taxon>unclassified sequences</taxon>
        <taxon>metagenomes</taxon>
        <taxon>ecological metagenomes</taxon>
    </lineage>
</organism>
<comment type="caution">
    <text evidence="3">The sequence shown here is derived from an EMBL/GenBank/DDBJ whole genome shotgun (WGS) entry which is preliminary data.</text>
</comment>
<name>X1E7L8_9ZZZZ</name>
<dbReference type="GO" id="GO:0046983">
    <property type="term" value="F:protein dimerization activity"/>
    <property type="evidence" value="ECO:0007669"/>
    <property type="project" value="InterPro"/>
</dbReference>
<reference evidence="3" key="1">
    <citation type="journal article" date="2014" name="Front. Microbiol.">
        <title>High frequency of phylogenetically diverse reductive dehalogenase-homologous genes in deep subseafloor sedimentary metagenomes.</title>
        <authorList>
            <person name="Kawai M."/>
            <person name="Futagami T."/>
            <person name="Toyoda A."/>
            <person name="Takaki Y."/>
            <person name="Nishi S."/>
            <person name="Hori S."/>
            <person name="Arai W."/>
            <person name="Tsubouchi T."/>
            <person name="Morono Y."/>
            <person name="Uchiyama I."/>
            <person name="Ito T."/>
            <person name="Fujiyama A."/>
            <person name="Inagaki F."/>
            <person name="Takami H."/>
        </authorList>
    </citation>
    <scope>NUCLEOTIDE SEQUENCE</scope>
    <source>
        <strain evidence="3">Expedition CK06-06</strain>
    </source>
</reference>
<evidence type="ECO:0000256" key="1">
    <source>
        <dbReference type="ARBA" id="ARBA00022478"/>
    </source>
</evidence>
<evidence type="ECO:0000313" key="3">
    <source>
        <dbReference type="EMBL" id="GAH16370.1"/>
    </source>
</evidence>
<accession>X1E7L8</accession>
<keyword evidence="2" id="KW-0804">Transcription</keyword>
<keyword evidence="1" id="KW-0240">DNA-directed RNA polymerase</keyword>
<dbReference type="GO" id="GO:0006351">
    <property type="term" value="P:DNA-templated transcription"/>
    <property type="evidence" value="ECO:0007669"/>
    <property type="project" value="InterPro"/>
</dbReference>
<dbReference type="AlphaFoldDB" id="X1E7L8"/>
<dbReference type="InterPro" id="IPR036603">
    <property type="entry name" value="RBP11-like"/>
</dbReference>
<gene>
    <name evidence="3" type="ORF">S01H4_58669</name>
</gene>